<dbReference type="Pfam" id="PF00005">
    <property type="entry name" value="ABC_tran"/>
    <property type="match status" value="1"/>
</dbReference>
<evidence type="ECO:0000256" key="1">
    <source>
        <dbReference type="ARBA" id="ARBA00004651"/>
    </source>
</evidence>
<feature type="transmembrane region" description="Helical" evidence="8">
    <location>
        <begin position="29"/>
        <end position="48"/>
    </location>
</feature>
<dbReference type="GO" id="GO:0016887">
    <property type="term" value="F:ATP hydrolysis activity"/>
    <property type="evidence" value="ECO:0007669"/>
    <property type="project" value="InterPro"/>
</dbReference>
<dbReference type="InterPro" id="IPR005898">
    <property type="entry name" value="Cyc_pep_transpt_SyrD/YojI"/>
</dbReference>
<dbReference type="Pfam" id="PF00664">
    <property type="entry name" value="ABC_membrane"/>
    <property type="match status" value="1"/>
</dbReference>
<dbReference type="CDD" id="cd03225">
    <property type="entry name" value="ABC_cobalt_CbiO_domain1"/>
    <property type="match status" value="1"/>
</dbReference>
<evidence type="ECO:0000256" key="3">
    <source>
        <dbReference type="ARBA" id="ARBA00022692"/>
    </source>
</evidence>
<dbReference type="InterPro" id="IPR027417">
    <property type="entry name" value="P-loop_NTPase"/>
</dbReference>
<dbReference type="SUPFAM" id="SSF52540">
    <property type="entry name" value="P-loop containing nucleoside triphosphate hydrolases"/>
    <property type="match status" value="1"/>
</dbReference>
<evidence type="ECO:0000259" key="10">
    <source>
        <dbReference type="PROSITE" id="PS50929"/>
    </source>
</evidence>
<evidence type="ECO:0000256" key="6">
    <source>
        <dbReference type="ARBA" id="ARBA00022989"/>
    </source>
</evidence>
<evidence type="ECO:0000256" key="8">
    <source>
        <dbReference type="SAM" id="Phobius"/>
    </source>
</evidence>
<evidence type="ECO:0000259" key="9">
    <source>
        <dbReference type="PROSITE" id="PS50893"/>
    </source>
</evidence>
<proteinExistence type="predicted"/>
<reference evidence="11 12" key="1">
    <citation type="submission" date="2017-07" db="EMBL/GenBank/DDBJ databases">
        <title>Annotated genome sequence of Bacterioplanes sanyensis isolated from Red Sea.</title>
        <authorList>
            <person name="Rehman Z.U."/>
        </authorList>
    </citation>
    <scope>NUCLEOTIDE SEQUENCE [LARGE SCALE GENOMIC DNA]</scope>
    <source>
        <strain evidence="11 12">NV9</strain>
    </source>
</reference>
<dbReference type="GO" id="GO:0015833">
    <property type="term" value="P:peptide transport"/>
    <property type="evidence" value="ECO:0007669"/>
    <property type="project" value="InterPro"/>
</dbReference>
<feature type="transmembrane region" description="Helical" evidence="8">
    <location>
        <begin position="243"/>
        <end position="265"/>
    </location>
</feature>
<dbReference type="GO" id="GO:0034040">
    <property type="term" value="F:ATPase-coupled lipid transmembrane transporter activity"/>
    <property type="evidence" value="ECO:0007669"/>
    <property type="project" value="TreeGrafter"/>
</dbReference>
<dbReference type="InterPro" id="IPR039421">
    <property type="entry name" value="Type_1_exporter"/>
</dbReference>
<dbReference type="SMART" id="SM00382">
    <property type="entry name" value="AAA"/>
    <property type="match status" value="1"/>
</dbReference>
<dbReference type="Gene3D" id="1.20.1560.10">
    <property type="entry name" value="ABC transporter type 1, transmembrane domain"/>
    <property type="match status" value="1"/>
</dbReference>
<dbReference type="GO" id="GO:0005886">
    <property type="term" value="C:plasma membrane"/>
    <property type="evidence" value="ECO:0007669"/>
    <property type="project" value="UniProtKB-SubCell"/>
</dbReference>
<keyword evidence="3 8" id="KW-0812">Transmembrane</keyword>
<dbReference type="PANTHER" id="PTHR24221:SF654">
    <property type="entry name" value="ATP-BINDING CASSETTE SUB-FAMILY B MEMBER 6"/>
    <property type="match status" value="1"/>
</dbReference>
<keyword evidence="5 11" id="KW-0067">ATP-binding</keyword>
<dbReference type="EMBL" id="CP022530">
    <property type="protein sequence ID" value="ASP38351.1"/>
    <property type="molecule type" value="Genomic_DNA"/>
</dbReference>
<feature type="domain" description="ABC transmembrane type-1" evidence="10">
    <location>
        <begin position="29"/>
        <end position="303"/>
    </location>
</feature>
<evidence type="ECO:0000256" key="5">
    <source>
        <dbReference type="ARBA" id="ARBA00022840"/>
    </source>
</evidence>
<gene>
    <name evidence="11" type="ORF">CHH28_06495</name>
</gene>
<keyword evidence="4" id="KW-0547">Nucleotide-binding</keyword>
<dbReference type="NCBIfam" id="TIGR01194">
    <property type="entry name" value="cyc_pep_trnsptr"/>
    <property type="match status" value="1"/>
</dbReference>
<evidence type="ECO:0000256" key="7">
    <source>
        <dbReference type="ARBA" id="ARBA00023136"/>
    </source>
</evidence>
<dbReference type="Proteomes" id="UP000202440">
    <property type="component" value="Chromosome"/>
</dbReference>
<dbReference type="InterPro" id="IPR036640">
    <property type="entry name" value="ABC1_TM_sf"/>
</dbReference>
<keyword evidence="6 8" id="KW-1133">Transmembrane helix</keyword>
<dbReference type="SUPFAM" id="SSF90123">
    <property type="entry name" value="ABC transporter transmembrane region"/>
    <property type="match status" value="1"/>
</dbReference>
<evidence type="ECO:0000256" key="4">
    <source>
        <dbReference type="ARBA" id="ARBA00022741"/>
    </source>
</evidence>
<dbReference type="InterPro" id="IPR003593">
    <property type="entry name" value="AAA+_ATPase"/>
</dbReference>
<comment type="subcellular location">
    <subcellularLocation>
        <location evidence="1">Cell membrane</location>
        <topology evidence="1">Multi-pass membrane protein</topology>
    </subcellularLocation>
</comment>
<dbReference type="InterPro" id="IPR003439">
    <property type="entry name" value="ABC_transporter-like_ATP-bd"/>
</dbReference>
<feature type="transmembrane region" description="Helical" evidence="8">
    <location>
        <begin position="161"/>
        <end position="179"/>
    </location>
</feature>
<dbReference type="AlphaFoldDB" id="A0A222FIV6"/>
<dbReference type="GO" id="GO:0140359">
    <property type="term" value="F:ABC-type transporter activity"/>
    <property type="evidence" value="ECO:0007669"/>
    <property type="project" value="InterPro"/>
</dbReference>
<keyword evidence="7 8" id="KW-0472">Membrane</keyword>
<keyword evidence="12" id="KW-1185">Reference proteome</keyword>
<protein>
    <submittedName>
        <fullName evidence="11">Multidrug ABC transporter permease/ATP-binding protein</fullName>
    </submittedName>
</protein>
<evidence type="ECO:0000313" key="12">
    <source>
        <dbReference type="Proteomes" id="UP000202440"/>
    </source>
</evidence>
<organism evidence="11 12">
    <name type="scientific">Bacterioplanes sanyensis</name>
    <dbReference type="NCBI Taxonomy" id="1249553"/>
    <lineage>
        <taxon>Bacteria</taxon>
        <taxon>Pseudomonadati</taxon>
        <taxon>Pseudomonadota</taxon>
        <taxon>Gammaproteobacteria</taxon>
        <taxon>Oceanospirillales</taxon>
        <taxon>Oceanospirillaceae</taxon>
        <taxon>Bacterioplanes</taxon>
    </lineage>
</organism>
<dbReference type="PROSITE" id="PS50893">
    <property type="entry name" value="ABC_TRANSPORTER_2"/>
    <property type="match status" value="1"/>
</dbReference>
<dbReference type="InterPro" id="IPR011527">
    <property type="entry name" value="ABC1_TM_dom"/>
</dbReference>
<dbReference type="GO" id="GO:0005524">
    <property type="term" value="F:ATP binding"/>
    <property type="evidence" value="ECO:0007669"/>
    <property type="project" value="UniProtKB-KW"/>
</dbReference>
<dbReference type="PROSITE" id="PS50929">
    <property type="entry name" value="ABC_TM1F"/>
    <property type="match status" value="1"/>
</dbReference>
<keyword evidence="2" id="KW-0813">Transport</keyword>
<dbReference type="GO" id="GO:1904680">
    <property type="term" value="F:peptide transmembrane transporter activity"/>
    <property type="evidence" value="ECO:0007669"/>
    <property type="project" value="InterPro"/>
</dbReference>
<sequence length="547" mass="61803">MVCTKITWRIVFVQLIAALFANNRSLVGLAIAFIIASALANIGTINFINETVASQGELFADYAIWFVALLFGAFTLAVISQWLMTTLSYRVAYQLRGRLLAQVLHCEYEHLQALGRNRIYAALTKDVRQLQEGFVMLPFFLYGITLVVASFIYMFWLNAPLATLTLVSLVLVLAVNRVLTSRFQALLRKERELEDELFGGYEKVLDGHKELLLNEARGLRLVDDIMQGPAKKARDYRTLGDRYIVVSIHLMTTTVLALIGVTFWAVFKLDMGTLAQGTAFALTLLFIRQPMNMAMNQLPGLISARVSLKKLQSLDLPEPQDQRQPASPWCQDWNTIELNEVCYRYPGNEQFKFGPVSAHIERGELIFLVGHNGAGKTTLVRLLTGLIRPRSGQVKVDGQELPSPDWRHYRAMFSAVLTDFHLFEQAALPDQGQQDEQARAWLKKLQLDHIVSVDNGEFSVVDLSTGQRKRLAMVSACLEDRSLLVLDEWAADQDPYFRKLFYEELLPELKQQGLTLIVVSHDDRYFHVADRVLELSRGGLVSYSPAA</sequence>
<feature type="transmembrane region" description="Helical" evidence="8">
    <location>
        <begin position="63"/>
        <end position="84"/>
    </location>
</feature>
<dbReference type="InterPro" id="IPR015856">
    <property type="entry name" value="ABC_transpr_CbiO/EcfA_su"/>
</dbReference>
<dbReference type="Gene3D" id="3.40.50.300">
    <property type="entry name" value="P-loop containing nucleotide triphosphate hydrolases"/>
    <property type="match status" value="1"/>
</dbReference>
<dbReference type="PANTHER" id="PTHR24221">
    <property type="entry name" value="ATP-BINDING CASSETTE SUB-FAMILY B"/>
    <property type="match status" value="1"/>
</dbReference>
<feature type="domain" description="ABC transporter" evidence="9">
    <location>
        <begin position="336"/>
        <end position="547"/>
    </location>
</feature>
<evidence type="ECO:0000256" key="2">
    <source>
        <dbReference type="ARBA" id="ARBA00022448"/>
    </source>
</evidence>
<name>A0A222FIV6_9GAMM</name>
<dbReference type="KEGG" id="bsan:CHH28_06495"/>
<evidence type="ECO:0000313" key="11">
    <source>
        <dbReference type="EMBL" id="ASP38351.1"/>
    </source>
</evidence>
<accession>A0A222FIV6</accession>
<feature type="transmembrane region" description="Helical" evidence="8">
    <location>
        <begin position="134"/>
        <end position="155"/>
    </location>
</feature>